<protein>
    <submittedName>
        <fullName evidence="7">RNA polymerase sigma factor</fullName>
    </submittedName>
</protein>
<comment type="caution">
    <text evidence="7">The sequence shown here is derived from an EMBL/GenBank/DDBJ whole genome shotgun (WGS) entry which is preliminary data.</text>
</comment>
<dbReference type="InterPro" id="IPR013325">
    <property type="entry name" value="RNA_pol_sigma_r2"/>
</dbReference>
<dbReference type="InterPro" id="IPR013249">
    <property type="entry name" value="RNA_pol_sigma70_r4_t2"/>
</dbReference>
<keyword evidence="8" id="KW-1185">Reference proteome</keyword>
<evidence type="ECO:0000259" key="6">
    <source>
        <dbReference type="Pfam" id="PF08281"/>
    </source>
</evidence>
<evidence type="ECO:0000313" key="8">
    <source>
        <dbReference type="Proteomes" id="UP001500121"/>
    </source>
</evidence>
<feature type="domain" description="RNA polymerase sigma-70 region 2" evidence="5">
    <location>
        <begin position="38"/>
        <end position="102"/>
    </location>
</feature>
<dbReference type="Gene3D" id="1.10.1740.10">
    <property type="match status" value="1"/>
</dbReference>
<dbReference type="InterPro" id="IPR013324">
    <property type="entry name" value="RNA_pol_sigma_r3/r4-like"/>
</dbReference>
<evidence type="ECO:0000313" key="7">
    <source>
        <dbReference type="EMBL" id="GAA4757333.1"/>
    </source>
</evidence>
<dbReference type="Pfam" id="PF04542">
    <property type="entry name" value="Sigma70_r2"/>
    <property type="match status" value="1"/>
</dbReference>
<dbReference type="NCBIfam" id="TIGR02937">
    <property type="entry name" value="sigma70-ECF"/>
    <property type="match status" value="1"/>
</dbReference>
<accession>A0ABP8ZI14</accession>
<evidence type="ECO:0000259" key="5">
    <source>
        <dbReference type="Pfam" id="PF04542"/>
    </source>
</evidence>
<dbReference type="RefSeq" id="WP_345482485.1">
    <property type="nucleotide sequence ID" value="NZ_BAABLP010000012.1"/>
</dbReference>
<keyword evidence="3" id="KW-0731">Sigma factor</keyword>
<dbReference type="PANTHER" id="PTHR43133">
    <property type="entry name" value="RNA POLYMERASE ECF-TYPE SIGMA FACTO"/>
    <property type="match status" value="1"/>
</dbReference>
<keyword evidence="2" id="KW-0805">Transcription regulation</keyword>
<dbReference type="InterPro" id="IPR036388">
    <property type="entry name" value="WH-like_DNA-bd_sf"/>
</dbReference>
<proteinExistence type="inferred from homology"/>
<dbReference type="EMBL" id="BAABLP010000012">
    <property type="protein sequence ID" value="GAA4757333.1"/>
    <property type="molecule type" value="Genomic_DNA"/>
</dbReference>
<evidence type="ECO:0000256" key="4">
    <source>
        <dbReference type="ARBA" id="ARBA00023163"/>
    </source>
</evidence>
<dbReference type="SUPFAM" id="SSF88659">
    <property type="entry name" value="Sigma3 and sigma4 domains of RNA polymerase sigma factors"/>
    <property type="match status" value="1"/>
</dbReference>
<sequence length="191" mass="21056">MLPVVDATGTPGSALEDADDAFLVARSADGDLRAFSALLRRYNGVLRRYVDRLTRNAADTDDVLQDTALVAWRRLETLQEPAKVRGWLIQIASREALRHVTARPPEVELTDEIVETLPGSAADADGIALRQALQSALDALPQQQARCWILREVGGFRYSEIAEQLQIPESTVRGALVQARKAILRAMEGQR</sequence>
<dbReference type="InterPro" id="IPR039425">
    <property type="entry name" value="RNA_pol_sigma-70-like"/>
</dbReference>
<reference evidence="8" key="1">
    <citation type="journal article" date="2019" name="Int. J. Syst. Evol. Microbiol.">
        <title>The Global Catalogue of Microorganisms (GCM) 10K type strain sequencing project: providing services to taxonomists for standard genome sequencing and annotation.</title>
        <authorList>
            <consortium name="The Broad Institute Genomics Platform"/>
            <consortium name="The Broad Institute Genome Sequencing Center for Infectious Disease"/>
            <person name="Wu L."/>
            <person name="Ma J."/>
        </authorList>
    </citation>
    <scope>NUCLEOTIDE SEQUENCE [LARGE SCALE GENOMIC DNA]</scope>
    <source>
        <strain evidence="8">JCM 19015</strain>
    </source>
</reference>
<dbReference type="SUPFAM" id="SSF88946">
    <property type="entry name" value="Sigma2 domain of RNA polymerase sigma factors"/>
    <property type="match status" value="1"/>
</dbReference>
<gene>
    <name evidence="7" type="ORF">GCM10025783_33330</name>
</gene>
<keyword evidence="4" id="KW-0804">Transcription</keyword>
<dbReference type="Proteomes" id="UP001500121">
    <property type="component" value="Unassembled WGS sequence"/>
</dbReference>
<dbReference type="PANTHER" id="PTHR43133:SF51">
    <property type="entry name" value="RNA POLYMERASE SIGMA FACTOR"/>
    <property type="match status" value="1"/>
</dbReference>
<comment type="similarity">
    <text evidence="1">Belongs to the sigma-70 factor family. ECF subfamily.</text>
</comment>
<dbReference type="Pfam" id="PF08281">
    <property type="entry name" value="Sigma70_r4_2"/>
    <property type="match status" value="1"/>
</dbReference>
<dbReference type="CDD" id="cd06171">
    <property type="entry name" value="Sigma70_r4"/>
    <property type="match status" value="1"/>
</dbReference>
<evidence type="ECO:0000256" key="3">
    <source>
        <dbReference type="ARBA" id="ARBA00023082"/>
    </source>
</evidence>
<dbReference type="InterPro" id="IPR007627">
    <property type="entry name" value="RNA_pol_sigma70_r2"/>
</dbReference>
<organism evidence="7 8">
    <name type="scientific">Amnibacterium soli</name>
    <dbReference type="NCBI Taxonomy" id="1282736"/>
    <lineage>
        <taxon>Bacteria</taxon>
        <taxon>Bacillati</taxon>
        <taxon>Actinomycetota</taxon>
        <taxon>Actinomycetes</taxon>
        <taxon>Micrococcales</taxon>
        <taxon>Microbacteriaceae</taxon>
        <taxon>Amnibacterium</taxon>
    </lineage>
</organism>
<evidence type="ECO:0000256" key="2">
    <source>
        <dbReference type="ARBA" id="ARBA00023015"/>
    </source>
</evidence>
<name>A0ABP8ZI14_9MICO</name>
<evidence type="ECO:0000256" key="1">
    <source>
        <dbReference type="ARBA" id="ARBA00010641"/>
    </source>
</evidence>
<dbReference type="Gene3D" id="1.10.10.10">
    <property type="entry name" value="Winged helix-like DNA-binding domain superfamily/Winged helix DNA-binding domain"/>
    <property type="match status" value="1"/>
</dbReference>
<feature type="domain" description="RNA polymerase sigma factor 70 region 4 type 2" evidence="6">
    <location>
        <begin position="130"/>
        <end position="183"/>
    </location>
</feature>
<dbReference type="InterPro" id="IPR014284">
    <property type="entry name" value="RNA_pol_sigma-70_dom"/>
</dbReference>